<feature type="region of interest" description="Disordered" evidence="1">
    <location>
        <begin position="1198"/>
        <end position="1220"/>
    </location>
</feature>
<dbReference type="eggNOG" id="COG1112">
    <property type="taxonomic scope" value="Bacteria"/>
</dbReference>
<dbReference type="PATRIC" id="fig|1245469.3.peg.6623"/>
<evidence type="ECO:0000256" key="1">
    <source>
        <dbReference type="SAM" id="MobiDB-lite"/>
    </source>
</evidence>
<organism evidence="2 3">
    <name type="scientific">Bradyrhizobium oligotrophicum S58</name>
    <dbReference type="NCBI Taxonomy" id="1245469"/>
    <lineage>
        <taxon>Bacteria</taxon>
        <taxon>Pseudomonadati</taxon>
        <taxon>Pseudomonadota</taxon>
        <taxon>Alphaproteobacteria</taxon>
        <taxon>Hyphomicrobiales</taxon>
        <taxon>Nitrobacteraceae</taxon>
        <taxon>Bradyrhizobium</taxon>
    </lineage>
</organism>
<name>M4ZF53_9BRAD</name>
<keyword evidence="3" id="KW-1185">Reference proteome</keyword>
<dbReference type="EMBL" id="AP012603">
    <property type="protein sequence ID" value="BAM92453.1"/>
    <property type="molecule type" value="Genomic_DNA"/>
</dbReference>
<dbReference type="STRING" id="1245469.S58_64800"/>
<sequence>MSQLVNVRPNEANSIERTPTISADHGKRLLGAIAAGASTLEPQLSDDAWGTATNESLGTGAAIEPLQDVLGSLTDIIRNDRSPAERQPDHLVVEDGFALDQEELEGLPGVVLNTFDVDGPVWLAVEALAATDAPVLDADLAPWVELSSDPDRRPSLRESILITVDEIEKNRLTFARHARPEDFSLATSQEAALGAWTGRLRLEQRPDLVQRIERYVKGAWAAWAETERARRRTMAIHQRLRDMAAAAGADQTTEIMWGIALSSWRHGGREFELPLFERPVEIEIIARPDAEIRVRPRFVGATVNLKALDAVAPDAAVALRDKSDRLIEALELRGELSPFAPIGLEQILSAAGVQLGHKPHRNLASSSDGAVVVDASDAAIARGRWVISARRRPESLALRDIECLRNAIEHAPQSECCLSAAVSALLTQPDGRGHATARRHLSSIVGGPIDIAPEPKPVVVDQGDLFFPLPAAPEDVEVVRELSRSDGLVVQSAARDDRIAALVNVVCHHLALGSRVLVVSRDETALSLLHQRLPSSIRELTVSSTGSDKDVLRKAEALASRLQSIVDTTNLRDHVGQIGRLERDIISKRTQIASLDDEIGDIVRRNLRLAGGVPELPFELFQGLIGAHDLHAWFTDRPKRMLAGSDPLVTAIDKAREARLRLGERLKHIDDELPEAAALPDAAAILRLHEELRQQAGAASDDGRDEDLALDAIATFGLDATNRLAADLDALVAGHRAIADEAWLARLSPLGAGKTDVPPVLDKVVGWARDASFQLSRSTEFAKRQVQAPVEAFTKRDAIRVVERLAAGEKPFARFSPSRRALKAAVDAITVDGIAPVTPADWQYVGRFLLWRHDLHSLRSRWTSIATKIDAPALQLESARAFDDLERVVKAVEAAIVTAALAVRNVVESCRKLSLQDSEISAMVAGLQRPAAFGAAIRSVMKRVSGPLVELARLGELFAGAGELAATVQADVLSQVGDAEADSHVLEARWTSILATMDKIRQADADYEFIRAAGRSAIAAGAPDLAHRLRSMPAGRRDAATLSEWVSAWNWAVLMRIESADERQLLHDLASQRLRLEKRSLALFESVISARMSLGIAQNAGSAVRQSLKRFKDAMQKMASACSGPTARRLRFAARRSLDGWLEEIPCQIMPAWRVAELLPARIGTFDLLVVDHASRSDLRELTAMLRARKVLVSDERRDTTRTGVGRVGGPAHRSGSQTVRGIPPALRRLLLPDASLRDLAEILFPDRIVELRPRPADIEAASVATPLLPQTSKPAYAPAPEHRPAAAVPKRRAAPRPVIATHTLEEEIATVAKYLSMARRTGADVGTATVSDRPVPQQSESRTAASKPSPEIRVLRRRPTRAPAEIVAPAATPPALPELQPVLQPANLDQVPPRVSTAVDTPLVVVDKPEQISPGPVELTPAAAVVVAPESNEPAGPVKPSIVATSPAPANSVEDIKIHPSLVEMAFKAAESAAVPRRRLPSRRVMAVAAAGLIAIIGVAVSWERASDWAQVALSGATAASSLPGEQGPRKVSAERIMPDGKPVVAAAADEHATVGVSAPVITPAQAFLYYEDPQDPKGKRVPGKVLWSLEQSKGPRLDAAPSIKGEIEIDNGTKVTISLRRNAELELPASHVMDLKFDWTDQAVSGLASLRGIGLKGEEAERGTALVTQTAKVTPKYFMVALSANEVDTKRNVMLLRGKQWFDIPIVYEGGNRALLSIEKGTEGDRVFKDAFASWGQ</sequence>
<feature type="region of interest" description="Disordered" evidence="1">
    <location>
        <begin position="1326"/>
        <end position="1361"/>
    </location>
</feature>
<dbReference type="OrthoDB" id="9757917at2"/>
<dbReference type="RefSeq" id="WP_015669534.1">
    <property type="nucleotide sequence ID" value="NC_020453.1"/>
</dbReference>
<feature type="region of interest" description="Disordered" evidence="1">
    <location>
        <begin position="1272"/>
        <end position="1294"/>
    </location>
</feature>
<dbReference type="Proteomes" id="UP000011841">
    <property type="component" value="Chromosome"/>
</dbReference>
<gene>
    <name evidence="2" type="ORF">S58_64800</name>
</gene>
<evidence type="ECO:0000313" key="2">
    <source>
        <dbReference type="EMBL" id="BAM92453.1"/>
    </source>
</evidence>
<dbReference type="HOGENOM" id="CLU_239727_0_0_5"/>
<proteinExistence type="predicted"/>
<accession>M4ZF53</accession>
<protein>
    <submittedName>
        <fullName evidence="2">Uncharacterized protein</fullName>
    </submittedName>
</protein>
<dbReference type="GeneID" id="301820169"/>
<reference evidence="2 3" key="1">
    <citation type="journal article" date="2013" name="Appl. Environ. Microbiol.">
        <title>Genome analysis suggests that the soil oligotrophic bacterium Agromonas oligotrophica (Bradyrhizobium oligotrophicum) is a nitrogen-fixing symbiont of Aeschynomene indica.</title>
        <authorList>
            <person name="Okubo T."/>
            <person name="Fukushima S."/>
            <person name="Itakura M."/>
            <person name="Oshima K."/>
            <person name="Longtonglang A."/>
            <person name="Teaumroong N."/>
            <person name="Mitsui H."/>
            <person name="Hattori M."/>
            <person name="Hattori R."/>
            <person name="Hattori T."/>
            <person name="Minamisawa K."/>
        </authorList>
    </citation>
    <scope>NUCLEOTIDE SEQUENCE [LARGE SCALE GENOMIC DNA]</scope>
    <source>
        <strain evidence="2 3">S58</strain>
    </source>
</reference>
<dbReference type="KEGG" id="aol:S58_64800"/>
<evidence type="ECO:0000313" key="3">
    <source>
        <dbReference type="Proteomes" id="UP000011841"/>
    </source>
</evidence>
<feature type="compositionally biased region" description="Polar residues" evidence="1">
    <location>
        <begin position="1337"/>
        <end position="1347"/>
    </location>
</feature>